<feature type="transmembrane region" description="Helical" evidence="6">
    <location>
        <begin position="288"/>
        <end position="313"/>
    </location>
</feature>
<dbReference type="STRING" id="1842532.A7E78_03490"/>
<dbReference type="AlphaFoldDB" id="A0A1L3GSW3"/>
<dbReference type="KEGG" id="pef:A7E78_03490"/>
<keyword evidence="5 6" id="KW-0472">Membrane</keyword>
<proteinExistence type="predicted"/>
<dbReference type="GO" id="GO:0005886">
    <property type="term" value="C:plasma membrane"/>
    <property type="evidence" value="ECO:0007669"/>
    <property type="project" value="UniProtKB-SubCell"/>
</dbReference>
<feature type="transmembrane region" description="Helical" evidence="6">
    <location>
        <begin position="12"/>
        <end position="35"/>
    </location>
</feature>
<protein>
    <recommendedName>
        <fullName evidence="7">Type II secretion system protein GspF domain-containing protein</fullName>
    </recommendedName>
</protein>
<dbReference type="Pfam" id="PF00482">
    <property type="entry name" value="T2SSF"/>
    <property type="match status" value="1"/>
</dbReference>
<evidence type="ECO:0000256" key="1">
    <source>
        <dbReference type="ARBA" id="ARBA00004651"/>
    </source>
</evidence>
<keyword evidence="2" id="KW-1003">Cell membrane</keyword>
<accession>A0A1L3GSW3</accession>
<dbReference type="InterPro" id="IPR018076">
    <property type="entry name" value="T2SS_GspF_dom"/>
</dbReference>
<feature type="transmembrane region" description="Helical" evidence="6">
    <location>
        <begin position="140"/>
        <end position="161"/>
    </location>
</feature>
<name>A0A1L3GSW3_9BACT</name>
<evidence type="ECO:0000256" key="5">
    <source>
        <dbReference type="ARBA" id="ARBA00023136"/>
    </source>
</evidence>
<evidence type="ECO:0000256" key="6">
    <source>
        <dbReference type="SAM" id="Phobius"/>
    </source>
</evidence>
<evidence type="ECO:0000259" key="7">
    <source>
        <dbReference type="Pfam" id="PF00482"/>
    </source>
</evidence>
<feature type="domain" description="Type II secretion system protein GspF" evidence="7">
    <location>
        <begin position="177"/>
        <end position="305"/>
    </location>
</feature>
<evidence type="ECO:0000313" key="9">
    <source>
        <dbReference type="Proteomes" id="UP000182517"/>
    </source>
</evidence>
<evidence type="ECO:0000256" key="3">
    <source>
        <dbReference type="ARBA" id="ARBA00022692"/>
    </source>
</evidence>
<comment type="subcellular location">
    <subcellularLocation>
        <location evidence="1">Cell membrane</location>
        <topology evidence="1">Multi-pass membrane protein</topology>
    </subcellularLocation>
</comment>
<dbReference type="PANTHER" id="PTHR35007">
    <property type="entry name" value="INTEGRAL MEMBRANE PROTEIN-RELATED"/>
    <property type="match status" value="1"/>
</dbReference>
<evidence type="ECO:0000313" key="8">
    <source>
        <dbReference type="EMBL" id="APG29009.1"/>
    </source>
</evidence>
<dbReference type="Proteomes" id="UP000182517">
    <property type="component" value="Chromosome"/>
</dbReference>
<dbReference type="PANTHER" id="PTHR35007:SF2">
    <property type="entry name" value="PILUS ASSEMBLE PROTEIN"/>
    <property type="match status" value="1"/>
</dbReference>
<evidence type="ECO:0000256" key="2">
    <source>
        <dbReference type="ARBA" id="ARBA00022475"/>
    </source>
</evidence>
<gene>
    <name evidence="8" type="ORF">A7E78_03490</name>
</gene>
<keyword evidence="3 6" id="KW-0812">Transmembrane</keyword>
<keyword evidence="9" id="KW-1185">Reference proteome</keyword>
<organism evidence="8 9">
    <name type="scientific">Syntrophotalea acetylenivorans</name>
    <dbReference type="NCBI Taxonomy" id="1842532"/>
    <lineage>
        <taxon>Bacteria</taxon>
        <taxon>Pseudomonadati</taxon>
        <taxon>Thermodesulfobacteriota</taxon>
        <taxon>Desulfuromonadia</taxon>
        <taxon>Desulfuromonadales</taxon>
        <taxon>Syntrophotaleaceae</taxon>
        <taxon>Syntrophotalea</taxon>
    </lineage>
</organism>
<reference evidence="8 9" key="1">
    <citation type="journal article" date="2017" name="Genome Announc.">
        <title>Complete Genome Sequences of Two Acetylene-Fermenting Pelobacter acetylenicus Strains.</title>
        <authorList>
            <person name="Sutton J.M."/>
            <person name="Baesman S.M."/>
            <person name="Fierst J.L."/>
            <person name="Poret-Peterson A.T."/>
            <person name="Oremland R.S."/>
            <person name="Dunlap D.S."/>
            <person name="Akob D.M."/>
        </authorList>
    </citation>
    <scope>NUCLEOTIDE SEQUENCE [LARGE SCALE GENOMIC DNA]</scope>
    <source>
        <strain evidence="8 9">SFB93</strain>
    </source>
</reference>
<sequence length="322" mass="35915">MTYYFWIVDNLTYFGLLLLVFCAVALAVYGIYYLFLKPNPTEERLERLVPHGDAGTHVKPKLLDDNDSGFVTRVTQPINELIAPRSGDIAKRSRLRLIQAGYRSKHSYQYFFTAKVLLALLLPVLYLAATAFHAFSLVRILLVVLLLVIGFGLPDSIVGIISRSRQKRITKALPDALDLMVICVEAGLGLDMTFKRVGDEIRPICSDLSDEFALTNLEVRAGKNRADCFKNMSLRTGVPEINNLMTILVQTNRFGTSLAKALRVHSDAMRIKRRQIAEEVAAKSTVKLIFPLVCFIFPAIFVVLIGPGVIRIIKVLFPAMGG</sequence>
<dbReference type="EMBL" id="CP015519">
    <property type="protein sequence ID" value="APG29009.1"/>
    <property type="molecule type" value="Genomic_DNA"/>
</dbReference>
<keyword evidence="4 6" id="KW-1133">Transmembrane helix</keyword>
<feature type="transmembrane region" description="Helical" evidence="6">
    <location>
        <begin position="112"/>
        <end position="134"/>
    </location>
</feature>
<evidence type="ECO:0000256" key="4">
    <source>
        <dbReference type="ARBA" id="ARBA00022989"/>
    </source>
</evidence>